<evidence type="ECO:0000256" key="4">
    <source>
        <dbReference type="ARBA" id="ARBA00022989"/>
    </source>
</evidence>
<organism evidence="8">
    <name type="scientific">Thermodesulfovibrio aggregans</name>
    <dbReference type="NCBI Taxonomy" id="86166"/>
    <lineage>
        <taxon>Bacteria</taxon>
        <taxon>Pseudomonadati</taxon>
        <taxon>Nitrospirota</taxon>
        <taxon>Thermodesulfovibrionia</taxon>
        <taxon>Thermodesulfovibrionales</taxon>
        <taxon>Thermodesulfovibrionaceae</taxon>
        <taxon>Thermodesulfovibrio</taxon>
    </lineage>
</organism>
<dbReference type="PANTHER" id="PTHR30619">
    <property type="entry name" value="DNA INTERNALIZATION/COMPETENCE PROTEIN COMEC/REC2"/>
    <property type="match status" value="1"/>
</dbReference>
<dbReference type="Pfam" id="PF03772">
    <property type="entry name" value="Competence"/>
    <property type="match status" value="1"/>
</dbReference>
<proteinExistence type="predicted"/>
<accession>A0A7C4EKM2</accession>
<keyword evidence="3 6" id="KW-0812">Transmembrane</keyword>
<dbReference type="PANTHER" id="PTHR30619:SF1">
    <property type="entry name" value="RECOMBINATION PROTEIN 2"/>
    <property type="match status" value="1"/>
</dbReference>
<keyword evidence="5 6" id="KW-0472">Membrane</keyword>
<comment type="subcellular location">
    <subcellularLocation>
        <location evidence="1">Cell membrane</location>
        <topology evidence="1">Multi-pass membrane protein</topology>
    </subcellularLocation>
</comment>
<keyword evidence="4 6" id="KW-1133">Transmembrane helix</keyword>
<evidence type="ECO:0000256" key="5">
    <source>
        <dbReference type="ARBA" id="ARBA00023136"/>
    </source>
</evidence>
<comment type="caution">
    <text evidence="8">The sequence shown here is derived from an EMBL/GenBank/DDBJ whole genome shotgun (WGS) entry which is preliminary data.</text>
</comment>
<feature type="transmembrane region" description="Helical" evidence="6">
    <location>
        <begin position="440"/>
        <end position="459"/>
    </location>
</feature>
<name>A0A7C4EKM2_9BACT</name>
<evidence type="ECO:0000256" key="6">
    <source>
        <dbReference type="SAM" id="Phobius"/>
    </source>
</evidence>
<feature type="transmembrane region" description="Helical" evidence="6">
    <location>
        <begin position="395"/>
        <end position="420"/>
    </location>
</feature>
<protein>
    <submittedName>
        <fullName evidence="8">DNA internalization-related competence protein ComEC/Rec2</fullName>
    </submittedName>
</protein>
<feature type="transmembrane region" description="Helical" evidence="6">
    <location>
        <begin position="242"/>
        <end position="263"/>
    </location>
</feature>
<dbReference type="NCBIfam" id="TIGR00361">
    <property type="entry name" value="ComEC_Rec2"/>
    <property type="match status" value="1"/>
</dbReference>
<evidence type="ECO:0000256" key="1">
    <source>
        <dbReference type="ARBA" id="ARBA00004651"/>
    </source>
</evidence>
<evidence type="ECO:0000259" key="7">
    <source>
        <dbReference type="SMART" id="SM00849"/>
    </source>
</evidence>
<dbReference type="InterPro" id="IPR004477">
    <property type="entry name" value="ComEC_N"/>
</dbReference>
<dbReference type="EMBL" id="DTHO01000005">
    <property type="protein sequence ID" value="HGG98945.1"/>
    <property type="molecule type" value="Genomic_DNA"/>
</dbReference>
<dbReference type="AlphaFoldDB" id="A0A7C4EKM2"/>
<feature type="domain" description="Metallo-beta-lactamase" evidence="7">
    <location>
        <begin position="502"/>
        <end position="686"/>
    </location>
</feature>
<feature type="transmembrane region" description="Helical" evidence="6">
    <location>
        <begin position="196"/>
        <end position="222"/>
    </location>
</feature>
<dbReference type="InterPro" id="IPR036866">
    <property type="entry name" value="RibonucZ/Hydroxyglut_hydro"/>
</dbReference>
<feature type="transmembrane region" description="Helical" evidence="6">
    <location>
        <begin position="308"/>
        <end position="327"/>
    </location>
</feature>
<feature type="transmembrane region" description="Helical" evidence="6">
    <location>
        <begin position="284"/>
        <end position="302"/>
    </location>
</feature>
<evidence type="ECO:0000256" key="2">
    <source>
        <dbReference type="ARBA" id="ARBA00022475"/>
    </source>
</evidence>
<reference evidence="8" key="1">
    <citation type="journal article" date="2020" name="mSystems">
        <title>Genome- and Community-Level Interaction Insights into Carbon Utilization and Element Cycling Functions of Hydrothermarchaeota in Hydrothermal Sediment.</title>
        <authorList>
            <person name="Zhou Z."/>
            <person name="Liu Y."/>
            <person name="Xu W."/>
            <person name="Pan J."/>
            <person name="Luo Z.H."/>
            <person name="Li M."/>
        </authorList>
    </citation>
    <scope>NUCLEOTIDE SEQUENCE [LARGE SCALE GENOMIC DNA]</scope>
    <source>
        <strain evidence="8">SpSt-788</strain>
    </source>
</reference>
<dbReference type="NCBIfam" id="TIGR00360">
    <property type="entry name" value="ComEC_N-term"/>
    <property type="match status" value="1"/>
</dbReference>
<dbReference type="InterPro" id="IPR035681">
    <property type="entry name" value="ComA-like_MBL"/>
</dbReference>
<dbReference type="CDD" id="cd07731">
    <property type="entry name" value="ComA-like_MBL-fold"/>
    <property type="match status" value="1"/>
</dbReference>
<dbReference type="InterPro" id="IPR052159">
    <property type="entry name" value="Competence_DNA_uptake"/>
</dbReference>
<dbReference type="InterPro" id="IPR004797">
    <property type="entry name" value="Competence_ComEC/Rec2"/>
</dbReference>
<dbReference type="GO" id="GO:0030420">
    <property type="term" value="P:establishment of competence for transformation"/>
    <property type="evidence" value="ECO:0007669"/>
    <property type="project" value="InterPro"/>
</dbReference>
<keyword evidence="2" id="KW-1003">Cell membrane</keyword>
<evidence type="ECO:0000313" key="8">
    <source>
        <dbReference type="EMBL" id="HGG98945.1"/>
    </source>
</evidence>
<dbReference type="SMART" id="SM00849">
    <property type="entry name" value="Lactamase_B"/>
    <property type="match status" value="1"/>
</dbReference>
<dbReference type="SUPFAM" id="SSF56281">
    <property type="entry name" value="Metallo-hydrolase/oxidoreductase"/>
    <property type="match status" value="1"/>
</dbReference>
<dbReference type="Gene3D" id="3.60.15.10">
    <property type="entry name" value="Ribonuclease Z/Hydroxyacylglutathione hydrolase-like"/>
    <property type="match status" value="1"/>
</dbReference>
<dbReference type="GO" id="GO:0005886">
    <property type="term" value="C:plasma membrane"/>
    <property type="evidence" value="ECO:0007669"/>
    <property type="project" value="UniProtKB-SubCell"/>
</dbReference>
<evidence type="ECO:0000256" key="3">
    <source>
        <dbReference type="ARBA" id="ARBA00022692"/>
    </source>
</evidence>
<feature type="transmembrane region" description="Helical" evidence="6">
    <location>
        <begin position="466"/>
        <end position="485"/>
    </location>
</feature>
<feature type="transmembrane region" description="Helical" evidence="6">
    <location>
        <begin position="367"/>
        <end position="388"/>
    </location>
</feature>
<dbReference type="InterPro" id="IPR001279">
    <property type="entry name" value="Metallo-B-lactamas"/>
</dbReference>
<dbReference type="Pfam" id="PF00753">
    <property type="entry name" value="Lactamase_B"/>
    <property type="match status" value="1"/>
</dbReference>
<sequence length="752" mass="85466">MPFILSAVLGILTGSVFRYFPFLSLFTISIPFVFFILKRKYTSAFCCLILSLAGLFYNTSGRTDISFGNDVFSFQGYVVSKKENLYIFKTSEGKTVKAYSNTEMSDNRYYRIECKKISEHKNPYIPGSKNITCYVIKAEDEGELNQSFIEKIQLKINRILKTKLDENTANVLIAMTTGYRYEISGKILQDFQKTGLIHLLSISGAHFSLLFTVSFFLFRFILKHLPYNLIVYLTLYIKPSQLGILLCFPVLFGYFLIVQPNYPSTRAFLMATLFMLGVLTERKSIWIITLSIACFLILILDPEAATDLSFQLSFLATAGIGFVTDIYKSYFIKNKGNKILCYLILSLLISLSATLITAPMVAYRFHYLSIISPLSNLTAGLILGGLLFPLNILFIALYLISGIYPFPDLINSTAGVSFWLMNKLSSFEFSSISISAIPPGVVAIFYLSIFAGIFSFYIMKGNIKKFFYGFSVLLIFFGIFLLFVLTKDDKNSVKITFLDTGQADSTVIETPQGVFLVDTGRTGFEAEHFLKAKSVKELNAIIITHEQKDHAGGLKKIKEIFNVKEIWDNGYIIYNIENQSPIRHLERGDVLKAGNCEFSILHPYKEFYVPSLSKDSNELSMIFGFRCFKNKYLFTSDAGTQALQSIPVKYLKSDIVKVPHHGSRYSFFEGFYEFASPKICIISAGVGNPYRHPHPEVVEYLKTTCRVYRTDIDGAIQIKEFPDGELHIKTFEDSKLKPYRELENLKKLFILW</sequence>
<gene>
    <name evidence="8" type="ORF">ENV75_00590</name>
</gene>
<feature type="transmembrane region" description="Helical" evidence="6">
    <location>
        <begin position="339"/>
        <end position="361"/>
    </location>
</feature>